<dbReference type="PANTHER" id="PTHR23407">
    <property type="entry name" value="ATPASE INHIBITOR/5-FORMYLTETRAHYDROFOLATE CYCLO-LIGASE"/>
    <property type="match status" value="1"/>
</dbReference>
<dbReference type="PIRSF" id="PIRSF006806">
    <property type="entry name" value="FTHF_cligase"/>
    <property type="match status" value="1"/>
</dbReference>
<dbReference type="GO" id="GO:0030272">
    <property type="term" value="F:5-formyltetrahydrofolate cyclo-ligase activity"/>
    <property type="evidence" value="ECO:0007669"/>
    <property type="project" value="UniProtKB-EC"/>
</dbReference>
<dbReference type="InterPro" id="IPR002698">
    <property type="entry name" value="FTHF_cligase"/>
</dbReference>
<evidence type="ECO:0000256" key="5">
    <source>
        <dbReference type="RuleBase" id="RU361279"/>
    </source>
</evidence>
<reference evidence="6 7" key="1">
    <citation type="submission" date="2018-02" db="EMBL/GenBank/DDBJ databases">
        <title>Insights into the biology of acidophilic members of the Acidiferrobacteraceae family derived from comparative genomic analyses.</title>
        <authorList>
            <person name="Issotta F."/>
            <person name="Thyssen C."/>
            <person name="Mena C."/>
            <person name="Moya A."/>
            <person name="Bellenberg S."/>
            <person name="Sproer C."/>
            <person name="Covarrubias P.C."/>
            <person name="Sand W."/>
            <person name="Quatrini R."/>
            <person name="Vera M."/>
        </authorList>
    </citation>
    <scope>NUCLEOTIDE SEQUENCE [LARGE SCALE GENOMIC DNA]</scope>
    <source>
        <strain evidence="7">m-1</strain>
    </source>
</reference>
<dbReference type="SUPFAM" id="SSF100950">
    <property type="entry name" value="NagB/RpiA/CoA transferase-like"/>
    <property type="match status" value="1"/>
</dbReference>
<dbReference type="InterPro" id="IPR024185">
    <property type="entry name" value="FTHF_cligase-like_sf"/>
</dbReference>
<keyword evidence="6" id="KW-0436">Ligase</keyword>
<evidence type="ECO:0000313" key="6">
    <source>
        <dbReference type="EMBL" id="RCN58488.1"/>
    </source>
</evidence>
<dbReference type="Pfam" id="PF01812">
    <property type="entry name" value="5-FTHF_cyc-lig"/>
    <property type="match status" value="1"/>
</dbReference>
<dbReference type="GO" id="GO:0035999">
    <property type="term" value="P:tetrahydrofolate interconversion"/>
    <property type="evidence" value="ECO:0007669"/>
    <property type="project" value="TreeGrafter"/>
</dbReference>
<dbReference type="PANTHER" id="PTHR23407:SF1">
    <property type="entry name" value="5-FORMYLTETRAHYDROFOLATE CYCLO-LIGASE"/>
    <property type="match status" value="1"/>
</dbReference>
<comment type="cofactor">
    <cofactor evidence="5">
        <name>Mg(2+)</name>
        <dbReference type="ChEBI" id="CHEBI:18420"/>
    </cofactor>
</comment>
<keyword evidence="5" id="KW-0479">Metal-binding</keyword>
<dbReference type="InterPro" id="IPR037171">
    <property type="entry name" value="NagB/RpiA_transferase-like"/>
</dbReference>
<dbReference type="GO" id="GO:0046872">
    <property type="term" value="F:metal ion binding"/>
    <property type="evidence" value="ECO:0007669"/>
    <property type="project" value="UniProtKB-KW"/>
</dbReference>
<dbReference type="EMBL" id="PSYR01000001">
    <property type="protein sequence ID" value="RCN58488.1"/>
    <property type="molecule type" value="Genomic_DNA"/>
</dbReference>
<evidence type="ECO:0000256" key="2">
    <source>
        <dbReference type="ARBA" id="ARBA00022741"/>
    </source>
</evidence>
<evidence type="ECO:0000256" key="4">
    <source>
        <dbReference type="PIRSR" id="PIRSR006806-1"/>
    </source>
</evidence>
<keyword evidence="3 4" id="KW-0067">ATP-binding</keyword>
<dbReference type="AlphaFoldDB" id="A0A368HJ32"/>
<comment type="similarity">
    <text evidence="1 5">Belongs to the 5-formyltetrahydrofolate cyclo-ligase family.</text>
</comment>
<dbReference type="Proteomes" id="UP000253250">
    <property type="component" value="Unassembled WGS sequence"/>
</dbReference>
<keyword evidence="2 4" id="KW-0547">Nucleotide-binding</keyword>
<organism evidence="6 7">
    <name type="scientific">Acidiferrobacter thiooxydans</name>
    <dbReference type="NCBI Taxonomy" id="163359"/>
    <lineage>
        <taxon>Bacteria</taxon>
        <taxon>Pseudomonadati</taxon>
        <taxon>Pseudomonadota</taxon>
        <taxon>Gammaproteobacteria</taxon>
        <taxon>Acidiferrobacterales</taxon>
        <taxon>Acidiferrobacteraceae</taxon>
        <taxon>Acidiferrobacter</taxon>
    </lineage>
</organism>
<gene>
    <name evidence="6" type="ORF">C4900_01455</name>
</gene>
<sequence>MHDKHGLRRSLRACRKAVDARARVMSAQRVARRGLPLLRRAHRVGIYWPVGSELDPRPLARALMRAHRAVYLPVADRRPGRPLAFIPWRPPFAPGPLCIPEPRWGRRMRARRLDAVLVPLVGFDARGWRLGQGGGHYDRTFGFVRRTRGRPVLIGLAYECQRLTQAPREGHDVRLHAVVTERRLYRAQDAVA</sequence>
<proteinExistence type="inferred from homology"/>
<dbReference type="Gene3D" id="3.40.50.10420">
    <property type="entry name" value="NagB/RpiA/CoA transferase-like"/>
    <property type="match status" value="1"/>
</dbReference>
<comment type="caution">
    <text evidence="6">The sequence shown here is derived from an EMBL/GenBank/DDBJ whole genome shotgun (WGS) entry which is preliminary data.</text>
</comment>
<keyword evidence="5" id="KW-0460">Magnesium</keyword>
<evidence type="ECO:0000256" key="3">
    <source>
        <dbReference type="ARBA" id="ARBA00022840"/>
    </source>
</evidence>
<feature type="binding site" evidence="4">
    <location>
        <begin position="4"/>
        <end position="8"/>
    </location>
    <ligand>
        <name>ATP</name>
        <dbReference type="ChEBI" id="CHEBI:30616"/>
    </ligand>
</feature>
<evidence type="ECO:0000256" key="1">
    <source>
        <dbReference type="ARBA" id="ARBA00010638"/>
    </source>
</evidence>
<dbReference type="OrthoDB" id="9801938at2"/>
<dbReference type="RefSeq" id="WP_114282172.1">
    <property type="nucleotide sequence ID" value="NZ_PSYR01000001.1"/>
</dbReference>
<dbReference type="EC" id="6.3.3.2" evidence="5"/>
<dbReference type="NCBIfam" id="TIGR02727">
    <property type="entry name" value="MTHFS_bact"/>
    <property type="match status" value="1"/>
</dbReference>
<feature type="binding site" evidence="4">
    <location>
        <begin position="129"/>
        <end position="137"/>
    </location>
    <ligand>
        <name>ATP</name>
        <dbReference type="ChEBI" id="CHEBI:30616"/>
    </ligand>
</feature>
<evidence type="ECO:0000313" key="7">
    <source>
        <dbReference type="Proteomes" id="UP000253250"/>
    </source>
</evidence>
<comment type="catalytic activity">
    <reaction evidence="5">
        <text>(6S)-5-formyl-5,6,7,8-tetrahydrofolate + ATP = (6R)-5,10-methenyltetrahydrofolate + ADP + phosphate</text>
        <dbReference type="Rhea" id="RHEA:10488"/>
        <dbReference type="ChEBI" id="CHEBI:30616"/>
        <dbReference type="ChEBI" id="CHEBI:43474"/>
        <dbReference type="ChEBI" id="CHEBI:57455"/>
        <dbReference type="ChEBI" id="CHEBI:57457"/>
        <dbReference type="ChEBI" id="CHEBI:456216"/>
        <dbReference type="EC" id="6.3.3.2"/>
    </reaction>
</comment>
<accession>A0A368HJ32</accession>
<dbReference type="GO" id="GO:0009396">
    <property type="term" value="P:folic acid-containing compound biosynthetic process"/>
    <property type="evidence" value="ECO:0007669"/>
    <property type="project" value="TreeGrafter"/>
</dbReference>
<name>A0A368HJ32_9GAMM</name>
<dbReference type="GO" id="GO:0005524">
    <property type="term" value="F:ATP binding"/>
    <property type="evidence" value="ECO:0007669"/>
    <property type="project" value="UniProtKB-KW"/>
</dbReference>
<protein>
    <recommendedName>
        <fullName evidence="5">5-formyltetrahydrofolate cyclo-ligase</fullName>
        <ecNumber evidence="5">6.3.3.2</ecNumber>
    </recommendedName>
</protein>
<keyword evidence="7" id="KW-1185">Reference proteome</keyword>
<feature type="binding site" evidence="4">
    <location>
        <position position="53"/>
    </location>
    <ligand>
        <name>substrate</name>
    </ligand>
</feature>